<evidence type="ECO:0000313" key="12">
    <source>
        <dbReference type="EMBL" id="KAG1781265.1"/>
    </source>
</evidence>
<evidence type="ECO:0000256" key="2">
    <source>
        <dbReference type="ARBA" id="ARBA00010790"/>
    </source>
</evidence>
<dbReference type="EMBL" id="JABBWD010000006">
    <property type="protein sequence ID" value="KAG1781265.1"/>
    <property type="molecule type" value="Genomic_DNA"/>
</dbReference>
<keyword evidence="4" id="KW-0732">Signal</keyword>
<keyword evidence="5 8" id="KW-0274">FAD</keyword>
<keyword evidence="7" id="KW-0325">Glycoprotein</keyword>
<evidence type="ECO:0000313" key="13">
    <source>
        <dbReference type="Proteomes" id="UP000714275"/>
    </source>
</evidence>
<sequence length="640" mass="70600">MASAADFSQQDFDYIIIGGGTTGLALASILSTNASVRVGVIEAGLRKDDEMILVPGMIGKAVGNPEYDWNFVTKPQPFAQNREMPIPRGKVLGGTSALNYMAYCRGSELEHNDWEKLGIKGWNWNTISDAIKSAEAWSPPTRHAKAHHADNVAKNHGRYGYVKTAAYSYYYDLVLPFFATMNKLGVVTNQSEASGDVIGIWTYTASIDPQTNTRCYSTNAYYDRVSNRPNIVVLTGAQASKVIFRQTSSSDLQATAVEYHKGGRTYKVPVHREVIISTGALQTPQLLELSGIGNPDLLRRLNIPLKIDLPGVGENLQDHLTVSMGAELKGSHETTDDLSSETFAQRRLEQYRLSRTGMLSSTLSTLVFIPSSSFIPPDKMQSILSTMDEALKLPQIQNSPWKKWYDVQRAWLENDGIAQLEVILFPSYTHVGCTNEKAKHYMISVFLQHAWSRGHVHATSTSVLDSPEIDLAILDSLGNIDMMMFLEAVKYAFKIMETGALGDLTAEIIEPKPSWSDDELMNYIRSNVGSAFHPIGGLCNLKAENLSYASYPSKGTASMLPRSANGVVDNELKVKFNLEYNCLRDELTYFLQVYGTTNLRVADASIFPIVSLKVVTLHILLQVILALGNSSSSHALWGGS</sequence>
<comment type="cofactor">
    <cofactor evidence="1 8">
        <name>FAD</name>
        <dbReference type="ChEBI" id="CHEBI:57692"/>
    </cofactor>
</comment>
<dbReference type="AlphaFoldDB" id="A0A9P7A3W7"/>
<dbReference type="Gene3D" id="3.50.50.60">
    <property type="entry name" value="FAD/NAD(P)-binding domain"/>
    <property type="match status" value="1"/>
</dbReference>
<evidence type="ECO:0000256" key="7">
    <source>
        <dbReference type="ARBA" id="ARBA00023180"/>
    </source>
</evidence>
<dbReference type="Gene3D" id="3.30.560.10">
    <property type="entry name" value="Glucose Oxidase, domain 3"/>
    <property type="match status" value="1"/>
</dbReference>
<dbReference type="PANTHER" id="PTHR11552:SF201">
    <property type="entry name" value="GLUCOSE-METHANOL-CHOLINE OXIDOREDUCTASE N-TERMINAL DOMAIN-CONTAINING PROTEIN"/>
    <property type="match status" value="1"/>
</dbReference>
<feature type="domain" description="Glucose-methanol-choline oxidoreductase N-terminal" evidence="11">
    <location>
        <begin position="279"/>
        <end position="293"/>
    </location>
</feature>
<protein>
    <submittedName>
        <fullName evidence="12">Alcohol oxidase</fullName>
    </submittedName>
</protein>
<evidence type="ECO:0000256" key="9">
    <source>
        <dbReference type="RuleBase" id="RU003968"/>
    </source>
</evidence>
<evidence type="ECO:0000256" key="1">
    <source>
        <dbReference type="ARBA" id="ARBA00001974"/>
    </source>
</evidence>
<dbReference type="OrthoDB" id="269227at2759"/>
<feature type="domain" description="Glucose-methanol-choline oxidoreductase N-terminal" evidence="10">
    <location>
        <begin position="89"/>
        <end position="112"/>
    </location>
</feature>
<comment type="caution">
    <text evidence="12">The sequence shown here is derived from an EMBL/GenBank/DDBJ whole genome shotgun (WGS) entry which is preliminary data.</text>
</comment>
<dbReference type="Pfam" id="PF00732">
    <property type="entry name" value="GMC_oxred_N"/>
    <property type="match status" value="1"/>
</dbReference>
<evidence type="ECO:0000256" key="8">
    <source>
        <dbReference type="PIRSR" id="PIRSR000137-2"/>
    </source>
</evidence>
<reference evidence="12" key="1">
    <citation type="journal article" date="2020" name="New Phytol.">
        <title>Comparative genomics reveals dynamic genome evolution in host specialist ectomycorrhizal fungi.</title>
        <authorList>
            <person name="Lofgren L.A."/>
            <person name="Nguyen N.H."/>
            <person name="Vilgalys R."/>
            <person name="Ruytinx J."/>
            <person name="Liao H.L."/>
            <person name="Branco S."/>
            <person name="Kuo A."/>
            <person name="LaButti K."/>
            <person name="Lipzen A."/>
            <person name="Andreopoulos W."/>
            <person name="Pangilinan J."/>
            <person name="Riley R."/>
            <person name="Hundley H."/>
            <person name="Na H."/>
            <person name="Barry K."/>
            <person name="Grigoriev I.V."/>
            <person name="Stajich J.E."/>
            <person name="Kennedy P.G."/>
        </authorList>
    </citation>
    <scope>NUCLEOTIDE SEQUENCE</scope>
    <source>
        <strain evidence="12">DOB743</strain>
    </source>
</reference>
<dbReference type="SUPFAM" id="SSF51905">
    <property type="entry name" value="FAD/NAD(P)-binding domain"/>
    <property type="match status" value="1"/>
</dbReference>
<feature type="binding site" evidence="8">
    <location>
        <begin position="21"/>
        <end position="22"/>
    </location>
    <ligand>
        <name>FAD</name>
        <dbReference type="ChEBI" id="CHEBI:57692"/>
    </ligand>
</feature>
<evidence type="ECO:0000256" key="4">
    <source>
        <dbReference type="ARBA" id="ARBA00022729"/>
    </source>
</evidence>
<proteinExistence type="inferred from homology"/>
<dbReference type="Proteomes" id="UP000714275">
    <property type="component" value="Unassembled WGS sequence"/>
</dbReference>
<evidence type="ECO:0000256" key="5">
    <source>
        <dbReference type="ARBA" id="ARBA00022827"/>
    </source>
</evidence>
<evidence type="ECO:0000256" key="6">
    <source>
        <dbReference type="ARBA" id="ARBA00023002"/>
    </source>
</evidence>
<accession>A0A9P7A3W7</accession>
<dbReference type="PROSITE" id="PS00624">
    <property type="entry name" value="GMC_OXRED_2"/>
    <property type="match status" value="1"/>
</dbReference>
<keyword evidence="6" id="KW-0560">Oxidoreductase</keyword>
<dbReference type="SUPFAM" id="SSF54373">
    <property type="entry name" value="FAD-linked reductases, C-terminal domain"/>
    <property type="match status" value="1"/>
</dbReference>
<keyword evidence="13" id="KW-1185">Reference proteome</keyword>
<comment type="similarity">
    <text evidence="2 9">Belongs to the GMC oxidoreductase family.</text>
</comment>
<dbReference type="InterPro" id="IPR000172">
    <property type="entry name" value="GMC_OxRdtase_N"/>
</dbReference>
<dbReference type="InterPro" id="IPR012132">
    <property type="entry name" value="GMC_OxRdtase"/>
</dbReference>
<dbReference type="Pfam" id="PF05199">
    <property type="entry name" value="GMC_oxred_C"/>
    <property type="match status" value="1"/>
</dbReference>
<dbReference type="PANTHER" id="PTHR11552">
    <property type="entry name" value="GLUCOSE-METHANOL-CHOLINE GMC OXIDOREDUCTASE"/>
    <property type="match status" value="1"/>
</dbReference>
<dbReference type="InterPro" id="IPR036188">
    <property type="entry name" value="FAD/NAD-bd_sf"/>
</dbReference>
<dbReference type="GO" id="GO:0050660">
    <property type="term" value="F:flavin adenine dinucleotide binding"/>
    <property type="evidence" value="ECO:0007669"/>
    <property type="project" value="InterPro"/>
</dbReference>
<gene>
    <name evidence="12" type="ORF">EV702DRAFT_1075165</name>
</gene>
<evidence type="ECO:0000256" key="3">
    <source>
        <dbReference type="ARBA" id="ARBA00022630"/>
    </source>
</evidence>
<dbReference type="GO" id="GO:0016614">
    <property type="term" value="F:oxidoreductase activity, acting on CH-OH group of donors"/>
    <property type="evidence" value="ECO:0007669"/>
    <property type="project" value="InterPro"/>
</dbReference>
<dbReference type="InterPro" id="IPR007867">
    <property type="entry name" value="GMC_OxRtase_C"/>
</dbReference>
<evidence type="ECO:0000259" key="10">
    <source>
        <dbReference type="PROSITE" id="PS00623"/>
    </source>
</evidence>
<feature type="binding site" evidence="8">
    <location>
        <position position="91"/>
    </location>
    <ligand>
        <name>FAD</name>
        <dbReference type="ChEBI" id="CHEBI:57692"/>
    </ligand>
</feature>
<dbReference type="PROSITE" id="PS00623">
    <property type="entry name" value="GMC_OXRED_1"/>
    <property type="match status" value="1"/>
</dbReference>
<keyword evidence="3 9" id="KW-0285">Flavoprotein</keyword>
<dbReference type="PIRSF" id="PIRSF000137">
    <property type="entry name" value="Alcohol_oxidase"/>
    <property type="match status" value="1"/>
</dbReference>
<organism evidence="12 13">
    <name type="scientific">Suillus placidus</name>
    <dbReference type="NCBI Taxonomy" id="48579"/>
    <lineage>
        <taxon>Eukaryota</taxon>
        <taxon>Fungi</taxon>
        <taxon>Dikarya</taxon>
        <taxon>Basidiomycota</taxon>
        <taxon>Agaricomycotina</taxon>
        <taxon>Agaricomycetes</taxon>
        <taxon>Agaricomycetidae</taxon>
        <taxon>Boletales</taxon>
        <taxon>Suillineae</taxon>
        <taxon>Suillaceae</taxon>
        <taxon>Suillus</taxon>
    </lineage>
</organism>
<feature type="binding site" evidence="8">
    <location>
        <position position="95"/>
    </location>
    <ligand>
        <name>FAD</name>
        <dbReference type="ChEBI" id="CHEBI:57692"/>
    </ligand>
</feature>
<name>A0A9P7A3W7_9AGAM</name>
<evidence type="ECO:0000259" key="11">
    <source>
        <dbReference type="PROSITE" id="PS00624"/>
    </source>
</evidence>